<dbReference type="Proteomes" id="UP000009875">
    <property type="component" value="Unassembled WGS sequence"/>
</dbReference>
<dbReference type="GO" id="GO:0015385">
    <property type="term" value="F:sodium:proton antiporter activity"/>
    <property type="evidence" value="ECO:0007669"/>
    <property type="project" value="TreeGrafter"/>
</dbReference>
<evidence type="ECO:0000256" key="1">
    <source>
        <dbReference type="ARBA" id="ARBA00004141"/>
    </source>
</evidence>
<sequence>MDALTNLIANIIIIIGLIFTALGVFGTFRFNDFFNRILVTSKVDTVGFITILLGYMIRMGFSFFTLKVLILLVFYIITNPIATHATVRSADLRDYKIKKEK</sequence>
<dbReference type="eggNOG" id="COG1320">
    <property type="taxonomic scope" value="Bacteria"/>
</dbReference>
<comment type="subcellular location">
    <subcellularLocation>
        <location evidence="1">Membrane</location>
        <topology evidence="1">Multi-pass membrane protein</topology>
    </subcellularLocation>
</comment>
<evidence type="ECO:0000313" key="5">
    <source>
        <dbReference type="Proteomes" id="UP000009875"/>
    </source>
</evidence>
<dbReference type="STRING" id="883081.HMPREF9698_00483"/>
<dbReference type="PANTHER" id="PTHR34703:SF1">
    <property type="entry name" value="ANTIPORTER SUBUNIT MNHG2-RELATED"/>
    <property type="match status" value="1"/>
</dbReference>
<dbReference type="AlphaFoldDB" id="K9EBG1"/>
<name>K9EBG1_9LACT</name>
<dbReference type="GO" id="GO:0016020">
    <property type="term" value="C:membrane"/>
    <property type="evidence" value="ECO:0007669"/>
    <property type="project" value="UniProtKB-SubCell"/>
</dbReference>
<dbReference type="PANTHER" id="PTHR34703">
    <property type="entry name" value="ANTIPORTER SUBUNIT MNHG2-RELATED"/>
    <property type="match status" value="1"/>
</dbReference>
<feature type="transmembrane region" description="Helical" evidence="3">
    <location>
        <begin position="7"/>
        <end position="28"/>
    </location>
</feature>
<proteinExistence type="inferred from homology"/>
<gene>
    <name evidence="4" type="ORF">HMPREF9698_00483</name>
</gene>
<comment type="similarity">
    <text evidence="2">Belongs to the CPA3 antiporters (TC 2.A.63) subunit G family.</text>
</comment>
<accession>K9EBG1</accession>
<dbReference type="HOGENOM" id="CLU_121334_2_3_9"/>
<protein>
    <submittedName>
        <fullName evidence="4">Monovalent cation/proton antiporter, MnhG/PhaG subunit</fullName>
    </submittedName>
</protein>
<keyword evidence="3" id="KW-0812">Transmembrane</keyword>
<evidence type="ECO:0000256" key="2">
    <source>
        <dbReference type="ARBA" id="ARBA00008404"/>
    </source>
</evidence>
<evidence type="ECO:0000256" key="3">
    <source>
        <dbReference type="SAM" id="Phobius"/>
    </source>
</evidence>
<dbReference type="InterPro" id="IPR005133">
    <property type="entry name" value="PhaG_MnhG_YufB"/>
</dbReference>
<dbReference type="EMBL" id="AGXA01000007">
    <property type="protein sequence ID" value="EKU94003.1"/>
    <property type="molecule type" value="Genomic_DNA"/>
</dbReference>
<feature type="transmembrane region" description="Helical" evidence="3">
    <location>
        <begin position="48"/>
        <end position="77"/>
    </location>
</feature>
<reference evidence="4 5" key="1">
    <citation type="submission" date="2012-09" db="EMBL/GenBank/DDBJ databases">
        <title>The Genome Sequence of Alloiococcus otitis ATCC 51267.</title>
        <authorList>
            <consortium name="The Broad Institute Genome Sequencing Platform"/>
            <person name="Earl A."/>
            <person name="Ward D."/>
            <person name="Feldgarden M."/>
            <person name="Gevers D."/>
            <person name="Huys G."/>
            <person name="Walker B."/>
            <person name="Young S.K."/>
            <person name="Zeng Q."/>
            <person name="Gargeya S."/>
            <person name="Fitzgerald M."/>
            <person name="Haas B."/>
            <person name="Abouelleil A."/>
            <person name="Alvarado L."/>
            <person name="Arachchi H.M."/>
            <person name="Berlin A.M."/>
            <person name="Chapman S.B."/>
            <person name="Goldberg J."/>
            <person name="Griggs A."/>
            <person name="Gujja S."/>
            <person name="Hansen M."/>
            <person name="Howarth C."/>
            <person name="Imamovic A."/>
            <person name="Larimer J."/>
            <person name="McCowen C."/>
            <person name="Montmayeur A."/>
            <person name="Murphy C."/>
            <person name="Neiman D."/>
            <person name="Pearson M."/>
            <person name="Priest M."/>
            <person name="Roberts A."/>
            <person name="Saif S."/>
            <person name="Shea T."/>
            <person name="Sisk P."/>
            <person name="Sykes S."/>
            <person name="Wortman J."/>
            <person name="Nusbaum C."/>
            <person name="Birren B."/>
        </authorList>
    </citation>
    <scope>NUCLEOTIDE SEQUENCE [LARGE SCALE GENOMIC DNA]</scope>
    <source>
        <strain evidence="4 5">ATCC 51267</strain>
    </source>
</reference>
<comment type="caution">
    <text evidence="4">The sequence shown here is derived from an EMBL/GenBank/DDBJ whole genome shotgun (WGS) entry which is preliminary data.</text>
</comment>
<dbReference type="RefSeq" id="WP_003776994.1">
    <property type="nucleotide sequence ID" value="NZ_JH992957.1"/>
</dbReference>
<keyword evidence="3" id="KW-0472">Membrane</keyword>
<keyword evidence="3" id="KW-1133">Transmembrane helix</keyword>
<organism evidence="4 5">
    <name type="scientific">Alloiococcus otitis ATCC 51267</name>
    <dbReference type="NCBI Taxonomy" id="883081"/>
    <lineage>
        <taxon>Bacteria</taxon>
        <taxon>Bacillati</taxon>
        <taxon>Bacillota</taxon>
        <taxon>Bacilli</taxon>
        <taxon>Lactobacillales</taxon>
        <taxon>Carnobacteriaceae</taxon>
        <taxon>Alloiococcus</taxon>
    </lineage>
</organism>
<evidence type="ECO:0000313" key="4">
    <source>
        <dbReference type="EMBL" id="EKU94003.1"/>
    </source>
</evidence>
<dbReference type="Pfam" id="PF03334">
    <property type="entry name" value="PhaG_MnhG_YufB"/>
    <property type="match status" value="1"/>
</dbReference>
<dbReference type="NCBIfam" id="TIGR01300">
    <property type="entry name" value="CPA3_mnhG_phaG"/>
    <property type="match status" value="1"/>
</dbReference>
<keyword evidence="5" id="KW-1185">Reference proteome</keyword>